<name>E1R2Q8_SEDSS</name>
<dbReference type="Pfam" id="PF01547">
    <property type="entry name" value="SBP_bac_1"/>
    <property type="match status" value="1"/>
</dbReference>
<dbReference type="RefSeq" id="WP_013253804.1">
    <property type="nucleotide sequence ID" value="NC_014364.1"/>
</dbReference>
<evidence type="ECO:0000313" key="5">
    <source>
        <dbReference type="Proteomes" id="UP000002318"/>
    </source>
</evidence>
<dbReference type="OrthoDB" id="9798191at2"/>
<proteinExistence type="inferred from homology"/>
<dbReference type="PANTHER" id="PTHR43649">
    <property type="entry name" value="ARABINOSE-BINDING PROTEIN-RELATED"/>
    <property type="match status" value="1"/>
</dbReference>
<dbReference type="HOGENOM" id="CLU_031285_12_0_12"/>
<dbReference type="Proteomes" id="UP000002318">
    <property type="component" value="Chromosome"/>
</dbReference>
<protein>
    <submittedName>
        <fullName evidence="4">Extracellular solute-binding protein family 1</fullName>
    </submittedName>
</protein>
<feature type="signal peptide" evidence="3">
    <location>
        <begin position="1"/>
        <end position="23"/>
    </location>
</feature>
<keyword evidence="5" id="KW-1185">Reference proteome</keyword>
<comment type="subcellular location">
    <subcellularLocation>
        <location evidence="1">Periplasm</location>
    </subcellularLocation>
</comment>
<dbReference type="GO" id="GO:0042597">
    <property type="term" value="C:periplasmic space"/>
    <property type="evidence" value="ECO:0007669"/>
    <property type="project" value="UniProtKB-SubCell"/>
</dbReference>
<accession>E1R2Q8</accession>
<evidence type="ECO:0000256" key="2">
    <source>
        <dbReference type="ARBA" id="ARBA00008520"/>
    </source>
</evidence>
<dbReference type="STRING" id="573413.Spirs_1213"/>
<dbReference type="SUPFAM" id="SSF53850">
    <property type="entry name" value="Periplasmic binding protein-like II"/>
    <property type="match status" value="1"/>
</dbReference>
<organism evidence="4 5">
    <name type="scientific">Sediminispirochaeta smaragdinae (strain DSM 11293 / JCM 15392 / SEBR 4228)</name>
    <name type="common">Spirochaeta smaragdinae</name>
    <dbReference type="NCBI Taxonomy" id="573413"/>
    <lineage>
        <taxon>Bacteria</taxon>
        <taxon>Pseudomonadati</taxon>
        <taxon>Spirochaetota</taxon>
        <taxon>Spirochaetia</taxon>
        <taxon>Spirochaetales</taxon>
        <taxon>Spirochaetaceae</taxon>
        <taxon>Sediminispirochaeta</taxon>
    </lineage>
</organism>
<dbReference type="eggNOG" id="COG1653">
    <property type="taxonomic scope" value="Bacteria"/>
</dbReference>
<comment type="similarity">
    <text evidence="2">Belongs to the bacterial solute-binding protein 1 family.</text>
</comment>
<dbReference type="Gene3D" id="3.40.190.10">
    <property type="entry name" value="Periplasmic binding protein-like II"/>
    <property type="match status" value="2"/>
</dbReference>
<dbReference type="PANTHER" id="PTHR43649:SF14">
    <property type="entry name" value="BLR3389 PROTEIN"/>
    <property type="match status" value="1"/>
</dbReference>
<evidence type="ECO:0000256" key="1">
    <source>
        <dbReference type="ARBA" id="ARBA00004418"/>
    </source>
</evidence>
<dbReference type="InterPro" id="IPR050490">
    <property type="entry name" value="Bact_solute-bd_prot1"/>
</dbReference>
<reference evidence="4 5" key="1">
    <citation type="journal article" date="2010" name="Stand. Genomic Sci.">
        <title>Complete genome sequence of Spirochaeta smaragdinae type strain (SEBR 4228).</title>
        <authorList>
            <person name="Mavromatis K."/>
            <person name="Yasawong M."/>
            <person name="Chertkov O."/>
            <person name="Lapidus A."/>
            <person name="Lucas S."/>
            <person name="Nolan M."/>
            <person name="Del Rio T.G."/>
            <person name="Tice H."/>
            <person name="Cheng J.F."/>
            <person name="Pitluck S."/>
            <person name="Liolios K."/>
            <person name="Ivanova N."/>
            <person name="Tapia R."/>
            <person name="Han C."/>
            <person name="Bruce D."/>
            <person name="Goodwin L."/>
            <person name="Pati A."/>
            <person name="Chen A."/>
            <person name="Palaniappan K."/>
            <person name="Land M."/>
            <person name="Hauser L."/>
            <person name="Chang Y.J."/>
            <person name="Jeffries C.D."/>
            <person name="Detter J.C."/>
            <person name="Rohde M."/>
            <person name="Brambilla E."/>
            <person name="Spring S."/>
            <person name="Goker M."/>
            <person name="Sikorski J."/>
            <person name="Woyke T."/>
            <person name="Bristow J."/>
            <person name="Eisen J.A."/>
            <person name="Markowitz V."/>
            <person name="Hugenholtz P."/>
            <person name="Klenk H.P."/>
            <person name="Kyrpides N.C."/>
        </authorList>
    </citation>
    <scope>NUCLEOTIDE SEQUENCE [LARGE SCALE GENOMIC DNA]</scope>
    <source>
        <strain evidence="5">DSM 11293 / JCM 15392 / SEBR 4228</strain>
    </source>
</reference>
<dbReference type="KEGG" id="ssm:Spirs_1213"/>
<dbReference type="AlphaFoldDB" id="E1R2Q8"/>
<evidence type="ECO:0000256" key="3">
    <source>
        <dbReference type="SAM" id="SignalP"/>
    </source>
</evidence>
<dbReference type="InterPro" id="IPR006059">
    <property type="entry name" value="SBP"/>
</dbReference>
<dbReference type="EMBL" id="CP002116">
    <property type="protein sequence ID" value="ADK80340.1"/>
    <property type="molecule type" value="Genomic_DNA"/>
</dbReference>
<sequence length="432" mass="46209">MNRRTSITISLVLCLVVTGSLFAGGESEKNAESGKTTITWWALSGGGGADDVREIYRRNLIKEYETAHPDVDIELTMLENEAFKQKVQVAIQAGNPPDIFHSWGGGVMVEYARVGALKDISNFVENELSPSIGSGALGVYGYDGKYYGAPYDMGAVGLWYNKAVFAELGVDVPKTWPELLDIVKKAKAAGYIPIALGGGDRWPAHYWWVYLAMRIGGQEAFNAAYDGSGSFKDETFVKAGEMLLDLAALEPFQTGFLGSTYDDESALVGNGKAAMELMGQWAPAVQAANSESGKGIGDDLGWFSFPAIPGGVGKNSDVMGGGNGYVIGANAPDAALDFLKFFLSRENNMELHKVEGIIPVVKGAEEVLASNPNAVKIAQAVAGADYYQLYYDQFLPPSVGETIKDAVMALLAGKASPEEAATMIDDSWQAEK</sequence>
<keyword evidence="3" id="KW-0732">Signal</keyword>
<evidence type="ECO:0000313" key="4">
    <source>
        <dbReference type="EMBL" id="ADK80340.1"/>
    </source>
</evidence>
<feature type="chain" id="PRO_5003150517" evidence="3">
    <location>
        <begin position="24"/>
        <end position="432"/>
    </location>
</feature>
<gene>
    <name evidence="4" type="ordered locus">Spirs_1213</name>
</gene>